<protein>
    <recommendedName>
        <fullName evidence="2">NACHT domain-containing protein</fullName>
    </recommendedName>
</protein>
<dbReference type="Proteomes" id="UP001521184">
    <property type="component" value="Unassembled WGS sequence"/>
</dbReference>
<dbReference type="EMBL" id="JAKEKT020000008">
    <property type="protein sequence ID" value="KAL1648727.1"/>
    <property type="molecule type" value="Genomic_DNA"/>
</dbReference>
<dbReference type="SUPFAM" id="SSF52540">
    <property type="entry name" value="P-loop containing nucleoside triphosphate hydrolases"/>
    <property type="match status" value="1"/>
</dbReference>
<dbReference type="InterPro" id="IPR056884">
    <property type="entry name" value="NPHP3-like_N"/>
</dbReference>
<keyword evidence="1" id="KW-0677">Repeat</keyword>
<evidence type="ECO:0000313" key="4">
    <source>
        <dbReference type="Proteomes" id="UP001521184"/>
    </source>
</evidence>
<dbReference type="PROSITE" id="PS50837">
    <property type="entry name" value="NACHT"/>
    <property type="match status" value="1"/>
</dbReference>
<feature type="domain" description="NACHT" evidence="2">
    <location>
        <begin position="414"/>
        <end position="553"/>
    </location>
</feature>
<dbReference type="SUPFAM" id="SSF53167">
    <property type="entry name" value="Purine and uridine phosphorylases"/>
    <property type="match status" value="1"/>
</dbReference>
<dbReference type="Gene3D" id="3.40.50.300">
    <property type="entry name" value="P-loop containing nucleotide triphosphate hydrolases"/>
    <property type="match status" value="1"/>
</dbReference>
<organism evidence="3 4">
    <name type="scientific">Diplodia intermedia</name>
    <dbReference type="NCBI Taxonomy" id="856260"/>
    <lineage>
        <taxon>Eukaryota</taxon>
        <taxon>Fungi</taxon>
        <taxon>Dikarya</taxon>
        <taxon>Ascomycota</taxon>
        <taxon>Pezizomycotina</taxon>
        <taxon>Dothideomycetes</taxon>
        <taxon>Dothideomycetes incertae sedis</taxon>
        <taxon>Botryosphaeriales</taxon>
        <taxon>Botryosphaeriaceae</taxon>
        <taxon>Diplodia</taxon>
    </lineage>
</organism>
<reference evidence="3 4" key="1">
    <citation type="journal article" date="2023" name="Plant Dis.">
        <title>First Report of Diplodia intermedia Causing Canker and Dieback Diseases on Apple Trees in Canada.</title>
        <authorList>
            <person name="Ellouze W."/>
            <person name="Ilyukhin E."/>
            <person name="Sulman M."/>
            <person name="Ali S."/>
        </authorList>
    </citation>
    <scope>NUCLEOTIDE SEQUENCE [LARGE SCALE GENOMIC DNA]</scope>
    <source>
        <strain evidence="3 4">M45-28</strain>
    </source>
</reference>
<evidence type="ECO:0000313" key="3">
    <source>
        <dbReference type="EMBL" id="KAL1648727.1"/>
    </source>
</evidence>
<sequence length="618" mass="69200">MNRNQPAISPQAEAQQQKAQLDEYTVGIITALPHERAAVIGMLDEKHDRPIDYTQDKHDHNSYAWGKMGDHNVVVATLPANSYGTNSAAHTVGPMLSSLPSLRFGLLVGIGAGIPQPGYDIRLGDVAISVPQAATGGIFQYDAFKAKPDDQHQHIGFLNQPSSIALSAVQSLRTNHMLESSKVPEYLEAMVEKWPKMAKSKPSFTYQGLAQDRLFPADYQHVDKNGGCGGCDTTQEIHREARDDCDPVFHYGIIASGNTLVKDSLHRDELVKRIPGCICFEMEAAGVMNKLPCLVIRGICDYADSHKNDLWQNYAAAVAAAYAKELLSEIAKDDVHRARTVSEIMNDVKSSLVKIEPVITKMSEQAEEDHLEKWIAYPDTSKAYNRAKELHQPGTGLWFLHSETFKSWMERRIPLIWIHGIPGSGKTILSSAIIEELTKIRHANHAILYFYFDSETAASLTLDGMVRAFVFDLSRNRGELRKILQRLYEDWEGKSPPTARLIEAFQSMTNWFETVKVVIDALDEAKDRRDLLSWIAATAKSSGGRVQLVVTSRNEQDIESHLKDLAEIVVISEEAVRNDIEAYVEKQVRENPNVTKWHRFPEIQEEIKSTLITKADGM</sequence>
<dbReference type="InterPro" id="IPR035994">
    <property type="entry name" value="Nucleoside_phosphorylase_sf"/>
</dbReference>
<dbReference type="InterPro" id="IPR027417">
    <property type="entry name" value="P-loop_NTPase"/>
</dbReference>
<gene>
    <name evidence="3" type="ORF">SLS58_001903</name>
</gene>
<dbReference type="InterPro" id="IPR053137">
    <property type="entry name" value="NLR-like"/>
</dbReference>
<keyword evidence="4" id="KW-1185">Reference proteome</keyword>
<proteinExistence type="predicted"/>
<dbReference type="PANTHER" id="PTHR46082">
    <property type="entry name" value="ATP/GTP-BINDING PROTEIN-RELATED"/>
    <property type="match status" value="1"/>
</dbReference>
<accession>A0ABR3U077</accession>
<evidence type="ECO:0000256" key="1">
    <source>
        <dbReference type="ARBA" id="ARBA00022737"/>
    </source>
</evidence>
<dbReference type="Gene3D" id="3.40.50.1580">
    <property type="entry name" value="Nucleoside phosphorylase domain"/>
    <property type="match status" value="1"/>
</dbReference>
<comment type="caution">
    <text evidence="3">The sequence shown here is derived from an EMBL/GenBank/DDBJ whole genome shotgun (WGS) entry which is preliminary data.</text>
</comment>
<evidence type="ECO:0000259" key="2">
    <source>
        <dbReference type="PROSITE" id="PS50837"/>
    </source>
</evidence>
<dbReference type="PANTHER" id="PTHR46082:SF11">
    <property type="entry name" value="AAA+ ATPASE DOMAIN-CONTAINING PROTEIN-RELATED"/>
    <property type="match status" value="1"/>
</dbReference>
<dbReference type="Pfam" id="PF24883">
    <property type="entry name" value="NPHP3_N"/>
    <property type="match status" value="1"/>
</dbReference>
<dbReference type="InterPro" id="IPR007111">
    <property type="entry name" value="NACHT_NTPase"/>
</dbReference>
<name>A0ABR3U077_9PEZI</name>